<dbReference type="Gene3D" id="3.40.630.30">
    <property type="match status" value="1"/>
</dbReference>
<protein>
    <submittedName>
        <fullName evidence="3">GNAT family N-acetyltransferase</fullName>
    </submittedName>
</protein>
<dbReference type="SUPFAM" id="SSF55729">
    <property type="entry name" value="Acyl-CoA N-acyltransferases (Nat)"/>
    <property type="match status" value="1"/>
</dbReference>
<dbReference type="AlphaFoldDB" id="A0A9D1DJT9"/>
<dbReference type="PROSITE" id="PS51186">
    <property type="entry name" value="GNAT"/>
    <property type="match status" value="1"/>
</dbReference>
<dbReference type="PANTHER" id="PTHR46517">
    <property type="entry name" value="FRUCTOSE-2,6-BISPHOSPHATASE TIGAR"/>
    <property type="match status" value="1"/>
</dbReference>
<gene>
    <name evidence="3" type="ORF">IAD36_00985</name>
</gene>
<name>A0A9D1DJT9_9FIRM</name>
<feature type="domain" description="N-acetyltransferase" evidence="2">
    <location>
        <begin position="238"/>
        <end position="394"/>
    </location>
</feature>
<dbReference type="Pfam" id="PF00583">
    <property type="entry name" value="Acetyltransf_1"/>
    <property type="match status" value="1"/>
</dbReference>
<organism evidence="3 4">
    <name type="scientific">Candidatus Scatomorpha intestinigallinarum</name>
    <dbReference type="NCBI Taxonomy" id="2840923"/>
    <lineage>
        <taxon>Bacteria</taxon>
        <taxon>Bacillati</taxon>
        <taxon>Bacillota</taxon>
        <taxon>Clostridia</taxon>
        <taxon>Eubacteriales</taxon>
        <taxon>Candidatus Scatomorpha</taxon>
    </lineage>
</organism>
<dbReference type="InterPro" id="IPR051695">
    <property type="entry name" value="Phosphoglycerate_Mutase"/>
</dbReference>
<dbReference type="PANTHER" id="PTHR46517:SF1">
    <property type="entry name" value="FRUCTOSE-2,6-BISPHOSPHATASE TIGAR"/>
    <property type="match status" value="1"/>
</dbReference>
<dbReference type="CDD" id="cd04301">
    <property type="entry name" value="NAT_SF"/>
    <property type="match status" value="1"/>
</dbReference>
<reference evidence="3" key="1">
    <citation type="submission" date="2020-10" db="EMBL/GenBank/DDBJ databases">
        <authorList>
            <person name="Gilroy R."/>
        </authorList>
    </citation>
    <scope>NUCLEOTIDE SEQUENCE</scope>
    <source>
        <strain evidence="3">ChiGjej3B3-7149</strain>
    </source>
</reference>
<dbReference type="GO" id="GO:0004331">
    <property type="term" value="F:fructose-2,6-bisphosphate 2-phosphatase activity"/>
    <property type="evidence" value="ECO:0007669"/>
    <property type="project" value="TreeGrafter"/>
</dbReference>
<evidence type="ECO:0000313" key="3">
    <source>
        <dbReference type="EMBL" id="HIR54170.1"/>
    </source>
</evidence>
<accession>A0A9D1DJT9</accession>
<sequence length="394" mass="44223">MVNYHTETDDDERMTSIYLIRHAEAEGNLFRRAQGHWNGKITARGKLQIDALAERFKDTRLDAVYSSDLDRAVETAGALLRGRQLPFKRTPLLREINMGVWEGEPWGNVSYRWPEQMYLFNNEPERWHVPGSESFEAVQARMRDCMYELAAEHEGGVIAAVSHGMAIKIFLMGVLGIHSGDGRTMLHGDNTAVSLIEVDGHELRAVCYNDNSHLGEGLSTFAQQRWWRDTTKDDPTSLRFEPLDPRDKADADFYIRCYADSWAVAHGSTAGFTPSVYLTSAKAHSAKDKNCVMKVMSGETPAGILELDPRRGKDEGCGWVSLLYLRPEFRGKGFGVQLIGCAAAYFASKGRRAVRLHVAVTNTHAIDFYRHFGFTELGTEPGVASDQLLMERTN</sequence>
<dbReference type="InterPro" id="IPR029033">
    <property type="entry name" value="His_PPase_superfam"/>
</dbReference>
<dbReference type="Gene3D" id="3.40.50.1240">
    <property type="entry name" value="Phosphoglycerate mutase-like"/>
    <property type="match status" value="1"/>
</dbReference>
<dbReference type="GO" id="GO:0005829">
    <property type="term" value="C:cytosol"/>
    <property type="evidence" value="ECO:0007669"/>
    <property type="project" value="TreeGrafter"/>
</dbReference>
<dbReference type="EMBL" id="DVHH01000024">
    <property type="protein sequence ID" value="HIR54170.1"/>
    <property type="molecule type" value="Genomic_DNA"/>
</dbReference>
<dbReference type="GO" id="GO:0016747">
    <property type="term" value="F:acyltransferase activity, transferring groups other than amino-acyl groups"/>
    <property type="evidence" value="ECO:0007669"/>
    <property type="project" value="InterPro"/>
</dbReference>
<keyword evidence="1" id="KW-0378">Hydrolase</keyword>
<dbReference type="InterPro" id="IPR016181">
    <property type="entry name" value="Acyl_CoA_acyltransferase"/>
</dbReference>
<comment type="caution">
    <text evidence="3">The sequence shown here is derived from an EMBL/GenBank/DDBJ whole genome shotgun (WGS) entry which is preliminary data.</text>
</comment>
<dbReference type="GO" id="GO:0045820">
    <property type="term" value="P:negative regulation of glycolytic process"/>
    <property type="evidence" value="ECO:0007669"/>
    <property type="project" value="TreeGrafter"/>
</dbReference>
<dbReference type="SMART" id="SM00855">
    <property type="entry name" value="PGAM"/>
    <property type="match status" value="1"/>
</dbReference>
<dbReference type="CDD" id="cd07067">
    <property type="entry name" value="HP_PGM_like"/>
    <property type="match status" value="1"/>
</dbReference>
<dbReference type="InterPro" id="IPR000182">
    <property type="entry name" value="GNAT_dom"/>
</dbReference>
<dbReference type="InterPro" id="IPR013078">
    <property type="entry name" value="His_Pase_superF_clade-1"/>
</dbReference>
<reference evidence="3" key="2">
    <citation type="journal article" date="2021" name="PeerJ">
        <title>Extensive microbial diversity within the chicken gut microbiome revealed by metagenomics and culture.</title>
        <authorList>
            <person name="Gilroy R."/>
            <person name="Ravi A."/>
            <person name="Getino M."/>
            <person name="Pursley I."/>
            <person name="Horton D.L."/>
            <person name="Alikhan N.F."/>
            <person name="Baker D."/>
            <person name="Gharbi K."/>
            <person name="Hall N."/>
            <person name="Watson M."/>
            <person name="Adriaenssens E.M."/>
            <person name="Foster-Nyarko E."/>
            <person name="Jarju S."/>
            <person name="Secka A."/>
            <person name="Antonio M."/>
            <person name="Oren A."/>
            <person name="Chaudhuri R.R."/>
            <person name="La Ragione R."/>
            <person name="Hildebrand F."/>
            <person name="Pallen M.J."/>
        </authorList>
    </citation>
    <scope>NUCLEOTIDE SEQUENCE</scope>
    <source>
        <strain evidence="3">ChiGjej3B3-7149</strain>
    </source>
</reference>
<dbReference type="GO" id="GO:0043456">
    <property type="term" value="P:regulation of pentose-phosphate shunt"/>
    <property type="evidence" value="ECO:0007669"/>
    <property type="project" value="TreeGrafter"/>
</dbReference>
<dbReference type="SUPFAM" id="SSF53254">
    <property type="entry name" value="Phosphoglycerate mutase-like"/>
    <property type="match status" value="1"/>
</dbReference>
<dbReference type="Proteomes" id="UP000824238">
    <property type="component" value="Unassembled WGS sequence"/>
</dbReference>
<evidence type="ECO:0000256" key="1">
    <source>
        <dbReference type="ARBA" id="ARBA00022801"/>
    </source>
</evidence>
<evidence type="ECO:0000313" key="4">
    <source>
        <dbReference type="Proteomes" id="UP000824238"/>
    </source>
</evidence>
<evidence type="ECO:0000259" key="2">
    <source>
        <dbReference type="PROSITE" id="PS51186"/>
    </source>
</evidence>
<proteinExistence type="predicted"/>
<dbReference type="Pfam" id="PF00300">
    <property type="entry name" value="His_Phos_1"/>
    <property type="match status" value="1"/>
</dbReference>